<gene>
    <name evidence="1" type="ORF">PSS4_v1_1070020</name>
</gene>
<dbReference type="AlphaFoldDB" id="A0A0S4UBN0"/>
<sequence length="43" mass="4719">MGPESEATGHRDTKTISALAVKLDRSAYKSEAEHRTVFVDGTR</sequence>
<organism evidence="1">
    <name type="scientific">Ralstonia solanacearum</name>
    <name type="common">Pseudomonas solanacearum</name>
    <dbReference type="NCBI Taxonomy" id="305"/>
    <lineage>
        <taxon>Bacteria</taxon>
        <taxon>Pseudomonadati</taxon>
        <taxon>Pseudomonadota</taxon>
        <taxon>Betaproteobacteria</taxon>
        <taxon>Burkholderiales</taxon>
        <taxon>Burkholderiaceae</taxon>
        <taxon>Ralstonia</taxon>
        <taxon>Ralstonia solanacearum species complex</taxon>
    </lineage>
</organism>
<dbReference type="EMBL" id="LN899821">
    <property type="protein sequence ID" value="CUV19587.1"/>
    <property type="molecule type" value="Genomic_DNA"/>
</dbReference>
<evidence type="ECO:0000313" key="1">
    <source>
        <dbReference type="EMBL" id="CUV19587.1"/>
    </source>
</evidence>
<reference evidence="1" key="1">
    <citation type="submission" date="2015-10" db="EMBL/GenBank/DDBJ databases">
        <authorList>
            <person name="Gilbert D.G."/>
        </authorList>
    </citation>
    <scope>NUCLEOTIDE SEQUENCE</scope>
    <source>
        <strain evidence="1">Phyl III-seqv23</strain>
    </source>
</reference>
<accession>A0A0S4UBN0</accession>
<proteinExistence type="predicted"/>
<name>A0A0S4UBN0_RALSL</name>
<protein>
    <submittedName>
        <fullName evidence="1">Uncharacterized protein</fullName>
    </submittedName>
</protein>